<feature type="region of interest" description="Disordered" evidence="1">
    <location>
        <begin position="100"/>
        <end position="139"/>
    </location>
</feature>
<gene>
    <name evidence="2" type="ORF">LTR25_000929</name>
</gene>
<evidence type="ECO:0000313" key="3">
    <source>
        <dbReference type="Proteomes" id="UP001345827"/>
    </source>
</evidence>
<keyword evidence="3" id="KW-1185">Reference proteome</keyword>
<reference evidence="2 3" key="1">
    <citation type="submission" date="2023-06" db="EMBL/GenBank/DDBJ databases">
        <title>Black Yeasts Isolated from many extreme environments.</title>
        <authorList>
            <person name="Coleine C."/>
            <person name="Stajich J.E."/>
            <person name="Selbmann L."/>
        </authorList>
    </citation>
    <scope>NUCLEOTIDE SEQUENCE [LARGE SCALE GENOMIC DNA]</scope>
    <source>
        <strain evidence="2 3">CCFEE 5887</strain>
    </source>
</reference>
<organism evidence="2 3">
    <name type="scientific">Vermiconidia calcicola</name>
    <dbReference type="NCBI Taxonomy" id="1690605"/>
    <lineage>
        <taxon>Eukaryota</taxon>
        <taxon>Fungi</taxon>
        <taxon>Dikarya</taxon>
        <taxon>Ascomycota</taxon>
        <taxon>Pezizomycotina</taxon>
        <taxon>Dothideomycetes</taxon>
        <taxon>Dothideomycetidae</taxon>
        <taxon>Mycosphaerellales</taxon>
        <taxon>Extremaceae</taxon>
        <taxon>Vermiconidia</taxon>
    </lineage>
</organism>
<feature type="compositionally biased region" description="Basic and acidic residues" evidence="1">
    <location>
        <begin position="20"/>
        <end position="35"/>
    </location>
</feature>
<evidence type="ECO:0000313" key="2">
    <source>
        <dbReference type="EMBL" id="KAK5545919.1"/>
    </source>
</evidence>
<proteinExistence type="predicted"/>
<evidence type="ECO:0000256" key="1">
    <source>
        <dbReference type="SAM" id="MobiDB-lite"/>
    </source>
</evidence>
<dbReference type="AlphaFoldDB" id="A0AAV9QPC4"/>
<protein>
    <submittedName>
        <fullName evidence="2">Uncharacterized protein</fullName>
    </submittedName>
</protein>
<accession>A0AAV9QPC4</accession>
<dbReference type="EMBL" id="JAXLQG010000001">
    <property type="protein sequence ID" value="KAK5545919.1"/>
    <property type="molecule type" value="Genomic_DNA"/>
</dbReference>
<sequence>MLRPGGVLAQDTQRPPYSEWTDRSDIKMPSKHDADAIPATAGTPMGTSGTTPTPTPSHRRSSSSGISDDAAQSAHDFMSGTIRRSSSGVTDDVATAAHDFMHHTKGTGPGLTDDLTDKAHKFMDGPATHRESHSKYVPDVTIPGLTDQILEEALEFEDNFENEKTGTA</sequence>
<comment type="caution">
    <text evidence="2">The sequence shown here is derived from an EMBL/GenBank/DDBJ whole genome shotgun (WGS) entry which is preliminary data.</text>
</comment>
<feature type="compositionally biased region" description="Low complexity" evidence="1">
    <location>
        <begin position="38"/>
        <end position="52"/>
    </location>
</feature>
<feature type="compositionally biased region" description="Basic and acidic residues" evidence="1">
    <location>
        <begin position="115"/>
        <end position="136"/>
    </location>
</feature>
<name>A0AAV9QPC4_9PEZI</name>
<feature type="region of interest" description="Disordered" evidence="1">
    <location>
        <begin position="1"/>
        <end position="73"/>
    </location>
</feature>
<dbReference type="Proteomes" id="UP001345827">
    <property type="component" value="Unassembled WGS sequence"/>
</dbReference>